<gene>
    <name evidence="2" type="ORF">IAC73_03215</name>
</gene>
<evidence type="ECO:0000313" key="3">
    <source>
        <dbReference type="Proteomes" id="UP000886857"/>
    </source>
</evidence>
<dbReference type="AlphaFoldDB" id="A0A9D1N9Y0"/>
<name>A0A9D1N9Y0_9FIRM</name>
<dbReference type="Proteomes" id="UP000886857">
    <property type="component" value="Unassembled WGS sequence"/>
</dbReference>
<sequence length="209" mass="22509">MIRRTVRRRKAGFTLAELLVALVVICLLSTCVFLITRSAAGTFTRGEDVISANDLKSIALEYVRQELRTASAIMLTDDLEADGGELIKSGALLFSHGGRLYTADANVDGELPLDYPGGAGSAPLPSSARPFFAGEDAETNIYGNYDIEISFSPITNTMTGKTNSLKVTVAVYRSGEFMLEGSEVVDLINMRQENGEIKGAAGRYCFYAA</sequence>
<proteinExistence type="predicted"/>
<organism evidence="2 3">
    <name type="scientific">Candidatus Limadaptatus stercoripullorum</name>
    <dbReference type="NCBI Taxonomy" id="2840846"/>
    <lineage>
        <taxon>Bacteria</taxon>
        <taxon>Bacillati</taxon>
        <taxon>Bacillota</taxon>
        <taxon>Clostridia</taxon>
        <taxon>Eubacteriales</taxon>
        <taxon>Candidatus Limadaptatus</taxon>
    </lineage>
</organism>
<accession>A0A9D1N9Y0</accession>
<dbReference type="NCBIfam" id="TIGR02532">
    <property type="entry name" value="IV_pilin_GFxxxE"/>
    <property type="match status" value="1"/>
</dbReference>
<keyword evidence="1" id="KW-0472">Membrane</keyword>
<comment type="caution">
    <text evidence="2">The sequence shown here is derived from an EMBL/GenBank/DDBJ whole genome shotgun (WGS) entry which is preliminary data.</text>
</comment>
<protein>
    <submittedName>
        <fullName evidence="2">Prepilin-type N-terminal cleavage/methylation domain-containing protein</fullName>
    </submittedName>
</protein>
<dbReference type="InterPro" id="IPR012902">
    <property type="entry name" value="N_methyl_site"/>
</dbReference>
<evidence type="ECO:0000256" key="1">
    <source>
        <dbReference type="SAM" id="Phobius"/>
    </source>
</evidence>
<reference evidence="2" key="1">
    <citation type="submission" date="2020-10" db="EMBL/GenBank/DDBJ databases">
        <authorList>
            <person name="Gilroy R."/>
        </authorList>
    </citation>
    <scope>NUCLEOTIDE SEQUENCE</scope>
    <source>
        <strain evidence="2">10406</strain>
    </source>
</reference>
<keyword evidence="1" id="KW-0812">Transmembrane</keyword>
<reference evidence="2" key="2">
    <citation type="journal article" date="2021" name="PeerJ">
        <title>Extensive microbial diversity within the chicken gut microbiome revealed by metagenomics and culture.</title>
        <authorList>
            <person name="Gilroy R."/>
            <person name="Ravi A."/>
            <person name="Getino M."/>
            <person name="Pursley I."/>
            <person name="Horton D.L."/>
            <person name="Alikhan N.F."/>
            <person name="Baker D."/>
            <person name="Gharbi K."/>
            <person name="Hall N."/>
            <person name="Watson M."/>
            <person name="Adriaenssens E.M."/>
            <person name="Foster-Nyarko E."/>
            <person name="Jarju S."/>
            <person name="Secka A."/>
            <person name="Antonio M."/>
            <person name="Oren A."/>
            <person name="Chaudhuri R.R."/>
            <person name="La Ragione R."/>
            <person name="Hildebrand F."/>
            <person name="Pallen M.J."/>
        </authorList>
    </citation>
    <scope>NUCLEOTIDE SEQUENCE</scope>
    <source>
        <strain evidence="2">10406</strain>
    </source>
</reference>
<keyword evidence="1" id="KW-1133">Transmembrane helix</keyword>
<dbReference type="EMBL" id="DVOE01000048">
    <property type="protein sequence ID" value="HIU98836.1"/>
    <property type="molecule type" value="Genomic_DNA"/>
</dbReference>
<dbReference type="Pfam" id="PF07963">
    <property type="entry name" value="N_methyl"/>
    <property type="match status" value="1"/>
</dbReference>
<feature type="transmembrane region" description="Helical" evidence="1">
    <location>
        <begin position="12"/>
        <end position="35"/>
    </location>
</feature>
<evidence type="ECO:0000313" key="2">
    <source>
        <dbReference type="EMBL" id="HIU98836.1"/>
    </source>
</evidence>